<feature type="region of interest" description="Disordered" evidence="1">
    <location>
        <begin position="1"/>
        <end position="47"/>
    </location>
</feature>
<proteinExistence type="predicted"/>
<reference evidence="2" key="1">
    <citation type="submission" date="2021-05" db="EMBL/GenBank/DDBJ databases">
        <authorList>
            <person name="Alioto T."/>
            <person name="Alioto T."/>
            <person name="Gomez Garrido J."/>
        </authorList>
    </citation>
    <scope>NUCLEOTIDE SEQUENCE</scope>
</reference>
<dbReference type="AlphaFoldDB" id="A0A8D8PDN8"/>
<protein>
    <submittedName>
        <fullName evidence="2">(northern house mosquito) hypothetical protein</fullName>
    </submittedName>
</protein>
<accession>A0A8D8PDN8</accession>
<feature type="region of interest" description="Disordered" evidence="1">
    <location>
        <begin position="60"/>
        <end position="105"/>
    </location>
</feature>
<dbReference type="EMBL" id="HBUE01231654">
    <property type="protein sequence ID" value="CAG6545229.1"/>
    <property type="molecule type" value="Transcribed_RNA"/>
</dbReference>
<feature type="compositionally biased region" description="Basic and acidic residues" evidence="1">
    <location>
        <begin position="60"/>
        <end position="74"/>
    </location>
</feature>
<dbReference type="EMBL" id="HBUE01338456">
    <property type="protein sequence ID" value="CAG6597368.1"/>
    <property type="molecule type" value="Transcribed_RNA"/>
</dbReference>
<name>A0A8D8PDN8_CULPI</name>
<feature type="region of interest" description="Disordered" evidence="1">
    <location>
        <begin position="337"/>
        <end position="360"/>
    </location>
</feature>
<evidence type="ECO:0000313" key="2">
    <source>
        <dbReference type="EMBL" id="CAG6597368.1"/>
    </source>
</evidence>
<organism evidence="2">
    <name type="scientific">Culex pipiens</name>
    <name type="common">House mosquito</name>
    <dbReference type="NCBI Taxonomy" id="7175"/>
    <lineage>
        <taxon>Eukaryota</taxon>
        <taxon>Metazoa</taxon>
        <taxon>Ecdysozoa</taxon>
        <taxon>Arthropoda</taxon>
        <taxon>Hexapoda</taxon>
        <taxon>Insecta</taxon>
        <taxon>Pterygota</taxon>
        <taxon>Neoptera</taxon>
        <taxon>Endopterygota</taxon>
        <taxon>Diptera</taxon>
        <taxon>Nematocera</taxon>
        <taxon>Culicoidea</taxon>
        <taxon>Culicidae</taxon>
        <taxon>Culicinae</taxon>
        <taxon>Culicini</taxon>
        <taxon>Culex</taxon>
        <taxon>Culex</taxon>
    </lineage>
</organism>
<evidence type="ECO:0000256" key="1">
    <source>
        <dbReference type="SAM" id="MobiDB-lite"/>
    </source>
</evidence>
<sequence>MQLNASAGNAEIFPPISRRPARHPACPERRLPRGRQATPDRDQLPVLPLRRLESLPHECQLHRRRGFPPDDGRPRGPVPRAGNLLQAAPEDDQEEPVQSRHDPGGLRVQGVLRLRRTHPQLLPDCGPQLLRTLAAAAAAQGGTTQEADPGAGEILRNSSEARNRLRLPNWLRLPGPPLQGAHPHHGHGRLNLPVAHPEALLPRILPSVSAVAVCRPAARSQRGVVHLLCEPLSAQDEALFRQGVPDSEAGGAGLFEGVRGGHSAVWEVHDVAEGVSADAPHLHAKIPQTRGLPVVQLDQRAQAPLAAVRGPGAGHLRRVRIGAGPVRAEGTRTAGVFPAGGGKLSPQHGPVAPGSGRGGR</sequence>